<dbReference type="PANTHER" id="PTHR30055:SF234">
    <property type="entry name" value="HTH-TYPE TRANSCRIPTIONAL REGULATOR BETI"/>
    <property type="match status" value="1"/>
</dbReference>
<dbReference type="InterPro" id="IPR009057">
    <property type="entry name" value="Homeodomain-like_sf"/>
</dbReference>
<dbReference type="InterPro" id="IPR001647">
    <property type="entry name" value="HTH_TetR"/>
</dbReference>
<reference evidence="7 9" key="2">
    <citation type="submission" date="2018-10" db="EMBL/GenBank/DDBJ databases">
        <title>Complete genome sequence of Pseudomonas pelagia strain Kongs-67.</title>
        <authorList>
            <person name="Sinha R.K."/>
            <person name="Krishnan K."/>
        </authorList>
    </citation>
    <scope>NUCLEOTIDE SEQUENCE [LARGE SCALE GENOMIC DNA]</scope>
    <source>
        <strain evidence="7 9">Kongs-67</strain>
    </source>
</reference>
<dbReference type="Proteomes" id="UP000243750">
    <property type="component" value="Unassembled WGS sequence"/>
</dbReference>
<reference evidence="6 8" key="1">
    <citation type="submission" date="2017-09" db="EMBL/GenBank/DDBJ databases">
        <title>Bacterial and phytoplankton interrelationship in Kongsfjorden, an Arctic fjord.</title>
        <authorList>
            <person name="Sinha R."/>
            <person name="Krishnan K."/>
        </authorList>
    </citation>
    <scope>NUCLEOTIDE SEQUENCE [LARGE SCALE GENOMIC DNA]</scope>
    <source>
        <strain evidence="6 8">58</strain>
    </source>
</reference>
<dbReference type="EMBL" id="CP033116">
    <property type="protein sequence ID" value="QFY56970.1"/>
    <property type="molecule type" value="Genomic_DNA"/>
</dbReference>
<evidence type="ECO:0000256" key="1">
    <source>
        <dbReference type="ARBA" id="ARBA00023015"/>
    </source>
</evidence>
<evidence type="ECO:0000256" key="4">
    <source>
        <dbReference type="PROSITE-ProRule" id="PRU00335"/>
    </source>
</evidence>
<evidence type="ECO:0000259" key="5">
    <source>
        <dbReference type="PROSITE" id="PS50977"/>
    </source>
</evidence>
<protein>
    <submittedName>
        <fullName evidence="6">TetR family transcriptional regulator</fullName>
    </submittedName>
    <submittedName>
        <fullName evidence="7">TetR/AcrR family transcriptional regulator</fullName>
    </submittedName>
</protein>
<dbReference type="RefSeq" id="WP_096345317.1">
    <property type="nucleotide sequence ID" value="NZ_CP033116.1"/>
</dbReference>
<evidence type="ECO:0000313" key="7">
    <source>
        <dbReference type="EMBL" id="QFY56970.1"/>
    </source>
</evidence>
<gene>
    <name evidence="6" type="ORF">CO192_03980</name>
    <name evidence="7" type="ORF">EAO82_11700</name>
</gene>
<dbReference type="Gene3D" id="1.10.357.10">
    <property type="entry name" value="Tetracycline Repressor, domain 2"/>
    <property type="match status" value="1"/>
</dbReference>
<dbReference type="AlphaFoldDB" id="A0AA91U5G9"/>
<dbReference type="EMBL" id="NWMT01000058">
    <property type="protein sequence ID" value="PCD00739.1"/>
    <property type="molecule type" value="Genomic_DNA"/>
</dbReference>
<keyword evidence="2 4" id="KW-0238">DNA-binding</keyword>
<dbReference type="SUPFAM" id="SSF46689">
    <property type="entry name" value="Homeodomain-like"/>
    <property type="match status" value="1"/>
</dbReference>
<feature type="DNA-binding region" description="H-T-H motif" evidence="4">
    <location>
        <begin position="41"/>
        <end position="60"/>
    </location>
</feature>
<evidence type="ECO:0000313" key="8">
    <source>
        <dbReference type="Proteomes" id="UP000243750"/>
    </source>
</evidence>
<dbReference type="SUPFAM" id="SSF48498">
    <property type="entry name" value="Tetracyclin repressor-like, C-terminal domain"/>
    <property type="match status" value="1"/>
</dbReference>
<sequence length="215" mass="24256">MPVNNNECQAKRLRKPPAERCEEILYAAIKVFAEQGFRCTDVQQIADLAGVGKGTVYRFYPTKDELFQAAVDDVMLRLTSQVDAAVQDISDPLEHLKQGFRTYMSFFQQHPEAVELFVHECAEFGKVSKPRYFVYSDLRRTTWLNVYQQLIDSGRCRVNDPEQILNAISNLAYGSVLVNRISGRNSSLEVMADELLDTLLHGVLGTTQTVAASDE</sequence>
<dbReference type="PROSITE" id="PS50977">
    <property type="entry name" value="HTH_TETR_2"/>
    <property type="match status" value="1"/>
</dbReference>
<dbReference type="Pfam" id="PF00440">
    <property type="entry name" value="TetR_N"/>
    <property type="match status" value="1"/>
</dbReference>
<evidence type="ECO:0000256" key="3">
    <source>
        <dbReference type="ARBA" id="ARBA00023163"/>
    </source>
</evidence>
<accession>A0AA91U5G9</accession>
<evidence type="ECO:0000313" key="9">
    <source>
        <dbReference type="Proteomes" id="UP000344571"/>
    </source>
</evidence>
<dbReference type="InterPro" id="IPR036271">
    <property type="entry name" value="Tet_transcr_reg_TetR-rel_C_sf"/>
</dbReference>
<keyword evidence="9" id="KW-1185">Reference proteome</keyword>
<feature type="domain" description="HTH tetR-type" evidence="5">
    <location>
        <begin position="18"/>
        <end position="78"/>
    </location>
</feature>
<dbReference type="GO" id="GO:0000976">
    <property type="term" value="F:transcription cis-regulatory region binding"/>
    <property type="evidence" value="ECO:0007669"/>
    <property type="project" value="TreeGrafter"/>
</dbReference>
<dbReference type="Proteomes" id="UP000344571">
    <property type="component" value="Chromosome"/>
</dbReference>
<dbReference type="InterPro" id="IPR050109">
    <property type="entry name" value="HTH-type_TetR-like_transc_reg"/>
</dbReference>
<dbReference type="GO" id="GO:0003700">
    <property type="term" value="F:DNA-binding transcription factor activity"/>
    <property type="evidence" value="ECO:0007669"/>
    <property type="project" value="TreeGrafter"/>
</dbReference>
<proteinExistence type="predicted"/>
<evidence type="ECO:0000256" key="2">
    <source>
        <dbReference type="ARBA" id="ARBA00023125"/>
    </source>
</evidence>
<dbReference type="Gene3D" id="1.10.10.60">
    <property type="entry name" value="Homeodomain-like"/>
    <property type="match status" value="1"/>
</dbReference>
<dbReference type="PANTHER" id="PTHR30055">
    <property type="entry name" value="HTH-TYPE TRANSCRIPTIONAL REGULATOR RUTR"/>
    <property type="match status" value="1"/>
</dbReference>
<dbReference type="PRINTS" id="PR00455">
    <property type="entry name" value="HTHTETR"/>
</dbReference>
<organism evidence="6 8">
    <name type="scientific">Halopseudomonas pelagia</name>
    <dbReference type="NCBI Taxonomy" id="553151"/>
    <lineage>
        <taxon>Bacteria</taxon>
        <taxon>Pseudomonadati</taxon>
        <taxon>Pseudomonadota</taxon>
        <taxon>Gammaproteobacteria</taxon>
        <taxon>Pseudomonadales</taxon>
        <taxon>Pseudomonadaceae</taxon>
        <taxon>Halopseudomonas</taxon>
    </lineage>
</organism>
<keyword evidence="3" id="KW-0804">Transcription</keyword>
<keyword evidence="1" id="KW-0805">Transcription regulation</keyword>
<name>A0AA91U5G9_9GAMM</name>
<evidence type="ECO:0000313" key="6">
    <source>
        <dbReference type="EMBL" id="PCD00739.1"/>
    </source>
</evidence>